<name>A0ABZ2NZ66_9BRAD</name>
<dbReference type="EMBL" id="CP147711">
    <property type="protein sequence ID" value="WXC79826.1"/>
    <property type="molecule type" value="Genomic_DNA"/>
</dbReference>
<keyword evidence="2" id="KW-1185">Reference proteome</keyword>
<evidence type="ECO:0008006" key="3">
    <source>
        <dbReference type="Google" id="ProtNLM"/>
    </source>
</evidence>
<proteinExistence type="predicted"/>
<reference evidence="1" key="1">
    <citation type="journal article" date="2021" name="Int. J. Syst. Evol. Microbiol.">
        <title>Bradyrhizobium septentrionale sp. nov. (sv. septentrionale) and Bradyrhizobium quebecense sp. nov. (sv. septentrionale) associated with legumes native to Canada possess rearranged symbiosis genes and numerous insertion sequences.</title>
        <authorList>
            <person name="Bromfield E.S.P."/>
            <person name="Cloutier S."/>
        </authorList>
    </citation>
    <scope>NUCLEOTIDE SEQUENCE</scope>
    <source>
        <strain evidence="1">5S5</strain>
    </source>
</reference>
<evidence type="ECO:0000313" key="1">
    <source>
        <dbReference type="EMBL" id="WXC79826.1"/>
    </source>
</evidence>
<organism evidence="1 2">
    <name type="scientific">Bradyrhizobium septentrionale</name>
    <dbReference type="NCBI Taxonomy" id="1404411"/>
    <lineage>
        <taxon>Bacteria</taxon>
        <taxon>Pseudomonadati</taxon>
        <taxon>Pseudomonadota</taxon>
        <taxon>Alphaproteobacteria</taxon>
        <taxon>Hyphomicrobiales</taxon>
        <taxon>Nitrobacteraceae</taxon>
        <taxon>Bradyrhizobium</taxon>
    </lineage>
</organism>
<accession>A0ABZ2NZ66</accession>
<dbReference type="RefSeq" id="WP_224496487.1">
    <property type="nucleotide sequence ID" value="NZ_CP088285.1"/>
</dbReference>
<dbReference type="Proteomes" id="UP001432046">
    <property type="component" value="Chromosome"/>
</dbReference>
<protein>
    <recommendedName>
        <fullName evidence="3">Cyclic nucleotide-binding domain-containing protein</fullName>
    </recommendedName>
</protein>
<evidence type="ECO:0000313" key="2">
    <source>
        <dbReference type="Proteomes" id="UP001432046"/>
    </source>
</evidence>
<reference evidence="1" key="2">
    <citation type="submission" date="2024-03" db="EMBL/GenBank/DDBJ databases">
        <authorList>
            <person name="Bromfield E.S.P."/>
            <person name="Cloutier S."/>
        </authorList>
    </citation>
    <scope>NUCLEOTIDE SEQUENCE</scope>
    <source>
        <strain evidence="1">5S5</strain>
    </source>
</reference>
<gene>
    <name evidence="1" type="ORF">WDK88_42950</name>
</gene>
<sequence>MLERVELQEASSWALLAEPETWILVLDGHAAIGLATVSIGQAVFVGGGRSSIEVGANGLTALIAYPAARPIASLLQRLCEPSTRAVQSATPGDPIALAEART</sequence>